<dbReference type="GO" id="GO:0004842">
    <property type="term" value="F:ubiquitin-protein transferase activity"/>
    <property type="evidence" value="ECO:0007669"/>
    <property type="project" value="TreeGrafter"/>
</dbReference>
<evidence type="ECO:0000256" key="2">
    <source>
        <dbReference type="ARBA" id="ARBA00023043"/>
    </source>
</evidence>
<accession>A0AAD7CU55</accession>
<dbReference type="EMBL" id="JARKIE010000229">
    <property type="protein sequence ID" value="KAJ7663673.1"/>
    <property type="molecule type" value="Genomic_DNA"/>
</dbReference>
<dbReference type="InterPro" id="IPR002110">
    <property type="entry name" value="Ankyrin_rpt"/>
</dbReference>
<dbReference type="InterPro" id="IPR036770">
    <property type="entry name" value="Ankyrin_rpt-contain_sf"/>
</dbReference>
<dbReference type="Proteomes" id="UP001221757">
    <property type="component" value="Unassembled WGS sequence"/>
</dbReference>
<organism evidence="4 5">
    <name type="scientific">Mycena rosella</name>
    <name type="common">Pink bonnet</name>
    <name type="synonym">Agaricus rosellus</name>
    <dbReference type="NCBI Taxonomy" id="1033263"/>
    <lineage>
        <taxon>Eukaryota</taxon>
        <taxon>Fungi</taxon>
        <taxon>Dikarya</taxon>
        <taxon>Basidiomycota</taxon>
        <taxon>Agaricomycotina</taxon>
        <taxon>Agaricomycetes</taxon>
        <taxon>Agaricomycetidae</taxon>
        <taxon>Agaricales</taxon>
        <taxon>Marasmiineae</taxon>
        <taxon>Mycenaceae</taxon>
        <taxon>Mycena</taxon>
    </lineage>
</organism>
<evidence type="ECO:0000313" key="4">
    <source>
        <dbReference type="EMBL" id="KAJ7663673.1"/>
    </source>
</evidence>
<keyword evidence="1" id="KW-0677">Repeat</keyword>
<evidence type="ECO:0000256" key="1">
    <source>
        <dbReference type="ARBA" id="ARBA00022737"/>
    </source>
</evidence>
<dbReference type="AlphaFoldDB" id="A0AAD7CU55"/>
<keyword evidence="2 3" id="KW-0040">ANK repeat</keyword>
<sequence>GTALHAASARGHQPVVELLFQNGADVNQMAQGTIALFAASAHGRKIIVRSLIASGADSNLQG</sequence>
<dbReference type="PROSITE" id="PS50088">
    <property type="entry name" value="ANK_REPEAT"/>
    <property type="match status" value="2"/>
</dbReference>
<proteinExistence type="predicted"/>
<comment type="caution">
    <text evidence="4">The sequence shown here is derived from an EMBL/GenBank/DDBJ whole genome shotgun (WGS) entry which is preliminary data.</text>
</comment>
<protein>
    <recommendedName>
        <fullName evidence="6">Ankyrin</fullName>
    </recommendedName>
</protein>
<evidence type="ECO:0000256" key="3">
    <source>
        <dbReference type="PROSITE-ProRule" id="PRU00023"/>
    </source>
</evidence>
<reference evidence="4" key="1">
    <citation type="submission" date="2023-03" db="EMBL/GenBank/DDBJ databases">
        <title>Massive genome expansion in bonnet fungi (Mycena s.s.) driven by repeated elements and novel gene families across ecological guilds.</title>
        <authorList>
            <consortium name="Lawrence Berkeley National Laboratory"/>
            <person name="Harder C.B."/>
            <person name="Miyauchi S."/>
            <person name="Viragh M."/>
            <person name="Kuo A."/>
            <person name="Thoen E."/>
            <person name="Andreopoulos B."/>
            <person name="Lu D."/>
            <person name="Skrede I."/>
            <person name="Drula E."/>
            <person name="Henrissat B."/>
            <person name="Morin E."/>
            <person name="Kohler A."/>
            <person name="Barry K."/>
            <person name="LaButti K."/>
            <person name="Morin E."/>
            <person name="Salamov A."/>
            <person name="Lipzen A."/>
            <person name="Mereny Z."/>
            <person name="Hegedus B."/>
            <person name="Baldrian P."/>
            <person name="Stursova M."/>
            <person name="Weitz H."/>
            <person name="Taylor A."/>
            <person name="Grigoriev I.V."/>
            <person name="Nagy L.G."/>
            <person name="Martin F."/>
            <person name="Kauserud H."/>
        </authorList>
    </citation>
    <scope>NUCLEOTIDE SEQUENCE</scope>
    <source>
        <strain evidence="4">CBHHK067</strain>
    </source>
</reference>
<name>A0AAD7CU55_MYCRO</name>
<keyword evidence="5" id="KW-1185">Reference proteome</keyword>
<dbReference type="SMART" id="SM00248">
    <property type="entry name" value="ANK"/>
    <property type="match status" value="2"/>
</dbReference>
<evidence type="ECO:0008006" key="6">
    <source>
        <dbReference type="Google" id="ProtNLM"/>
    </source>
</evidence>
<dbReference type="PROSITE" id="PS50297">
    <property type="entry name" value="ANK_REP_REGION"/>
    <property type="match status" value="2"/>
</dbReference>
<dbReference type="PANTHER" id="PTHR24171">
    <property type="entry name" value="ANKYRIN REPEAT DOMAIN-CONTAINING PROTEIN 39-RELATED"/>
    <property type="match status" value="1"/>
</dbReference>
<gene>
    <name evidence="4" type="ORF">B0H17DRAFT_877217</name>
</gene>
<feature type="non-terminal residue" evidence="4">
    <location>
        <position position="1"/>
    </location>
</feature>
<dbReference type="Gene3D" id="1.25.40.20">
    <property type="entry name" value="Ankyrin repeat-containing domain"/>
    <property type="match status" value="1"/>
</dbReference>
<dbReference type="SUPFAM" id="SSF48403">
    <property type="entry name" value="Ankyrin repeat"/>
    <property type="match status" value="1"/>
</dbReference>
<feature type="repeat" description="ANK" evidence="3">
    <location>
        <begin position="31"/>
        <end position="62"/>
    </location>
</feature>
<feature type="repeat" description="ANK" evidence="3">
    <location>
        <begin position="1"/>
        <end position="31"/>
    </location>
</feature>
<dbReference type="Pfam" id="PF12796">
    <property type="entry name" value="Ank_2"/>
    <property type="match status" value="1"/>
</dbReference>
<evidence type="ECO:0000313" key="5">
    <source>
        <dbReference type="Proteomes" id="UP001221757"/>
    </source>
</evidence>
<dbReference type="PANTHER" id="PTHR24171:SF8">
    <property type="entry name" value="BRCA1-ASSOCIATED RING DOMAIN PROTEIN 1"/>
    <property type="match status" value="1"/>
</dbReference>
<feature type="non-terminal residue" evidence="4">
    <location>
        <position position="62"/>
    </location>
</feature>
<dbReference type="GO" id="GO:0085020">
    <property type="term" value="P:protein K6-linked ubiquitination"/>
    <property type="evidence" value="ECO:0007669"/>
    <property type="project" value="TreeGrafter"/>
</dbReference>